<evidence type="ECO:0000313" key="2">
    <source>
        <dbReference type="EMBL" id="SHH03862.1"/>
    </source>
</evidence>
<protein>
    <recommendedName>
        <fullName evidence="4">ThiS family protein</fullName>
    </recommendedName>
</protein>
<keyword evidence="3" id="KW-1185">Reference proteome</keyword>
<dbReference type="InterPro" id="IPR016155">
    <property type="entry name" value="Mopterin_synth/thiamin_S_b"/>
</dbReference>
<feature type="region of interest" description="Disordered" evidence="1">
    <location>
        <begin position="77"/>
        <end position="98"/>
    </location>
</feature>
<organism evidence="2 3">
    <name type="scientific">Halobaculum gomorrense</name>
    <dbReference type="NCBI Taxonomy" id="43928"/>
    <lineage>
        <taxon>Archaea</taxon>
        <taxon>Methanobacteriati</taxon>
        <taxon>Methanobacteriota</taxon>
        <taxon>Stenosarchaea group</taxon>
        <taxon>Halobacteria</taxon>
        <taxon>Halobacteriales</taxon>
        <taxon>Haloferacaceae</taxon>
        <taxon>Halobaculum</taxon>
    </lineage>
</organism>
<reference evidence="2 3" key="1">
    <citation type="submission" date="2016-11" db="EMBL/GenBank/DDBJ databases">
        <authorList>
            <person name="Jaros S."/>
            <person name="Januszkiewicz K."/>
            <person name="Wedrychowicz H."/>
        </authorList>
    </citation>
    <scope>NUCLEOTIDE SEQUENCE [LARGE SCALE GENOMIC DNA]</scope>
    <source>
        <strain evidence="2 3">DSM 9297</strain>
    </source>
</reference>
<sequence>MSAAEADRHDSREDREREQVVTTVEVKGTGRLYDALPEHRFEYSFEGTTLREFLEAFLADYDVAQFLLAETPEDAVAPGWAPAPDPEDLPDDFSGNPEGDRTRAYARIVVNGRFNEHLDGFDTELLNGDRVALMYPFMYCC</sequence>
<proteinExistence type="predicted"/>
<dbReference type="AlphaFoldDB" id="A0A1M5PQ41"/>
<evidence type="ECO:0000313" key="3">
    <source>
        <dbReference type="Proteomes" id="UP000184357"/>
    </source>
</evidence>
<dbReference type="SUPFAM" id="SSF54285">
    <property type="entry name" value="MoaD/ThiS"/>
    <property type="match status" value="1"/>
</dbReference>
<dbReference type="EMBL" id="FQWV01000003">
    <property type="protein sequence ID" value="SHH03862.1"/>
    <property type="molecule type" value="Genomic_DNA"/>
</dbReference>
<evidence type="ECO:0008006" key="4">
    <source>
        <dbReference type="Google" id="ProtNLM"/>
    </source>
</evidence>
<dbReference type="Gene3D" id="3.10.20.30">
    <property type="match status" value="1"/>
</dbReference>
<feature type="region of interest" description="Disordered" evidence="1">
    <location>
        <begin position="1"/>
        <end position="20"/>
    </location>
</feature>
<accession>A0A1M5PQ41</accession>
<feature type="compositionally biased region" description="Basic and acidic residues" evidence="1">
    <location>
        <begin position="1"/>
        <end position="19"/>
    </location>
</feature>
<dbReference type="OrthoDB" id="240306at2157"/>
<name>A0A1M5PQ41_9EURY</name>
<gene>
    <name evidence="2" type="ORF">SAMN05443636_1700</name>
</gene>
<evidence type="ECO:0000256" key="1">
    <source>
        <dbReference type="SAM" id="MobiDB-lite"/>
    </source>
</evidence>
<dbReference type="Proteomes" id="UP000184357">
    <property type="component" value="Unassembled WGS sequence"/>
</dbReference>
<dbReference type="InterPro" id="IPR012675">
    <property type="entry name" value="Beta-grasp_dom_sf"/>
</dbReference>